<accession>A0A1A5ZUD3</accession>
<dbReference type="SMART" id="SM00500">
    <property type="entry name" value="SFM"/>
    <property type="match status" value="1"/>
</dbReference>
<dbReference type="Gene3D" id="1.20.940.10">
    <property type="entry name" value="Functional domain of the splicing factor Prp18"/>
    <property type="match status" value="1"/>
</dbReference>
<keyword evidence="6" id="KW-0508">mRNA splicing</keyword>
<dbReference type="AlphaFoldDB" id="A0A1A5ZUD3"/>
<evidence type="ECO:0000313" key="11">
    <source>
        <dbReference type="EMBL" id="WWC63950.1"/>
    </source>
</evidence>
<dbReference type="PANTHER" id="PTHR13007:SF19">
    <property type="entry name" value="PRE-MRNA-SPLICING FACTOR 18"/>
    <property type="match status" value="1"/>
</dbReference>
<dbReference type="EMBL" id="KI894037">
    <property type="protein sequence ID" value="OBR81417.1"/>
    <property type="molecule type" value="Genomic_DNA"/>
</dbReference>
<reference evidence="11" key="2">
    <citation type="submission" date="2013-07" db="EMBL/GenBank/DDBJ databases">
        <authorList>
            <consortium name="The Broad Institute Genome Sequencing Platform"/>
            <person name="Cuomo C."/>
            <person name="Litvintseva A."/>
            <person name="Chen Y."/>
            <person name="Heitman J."/>
            <person name="Sun S."/>
            <person name="Springer D."/>
            <person name="Dromer F."/>
            <person name="Young S.K."/>
            <person name="Zeng Q."/>
            <person name="Gargeya S."/>
            <person name="Fitzgerald M."/>
            <person name="Abouelleil A."/>
            <person name="Alvarado L."/>
            <person name="Berlin A.M."/>
            <person name="Chapman S.B."/>
            <person name="Dewar J."/>
            <person name="Goldberg J."/>
            <person name="Griggs A."/>
            <person name="Gujja S."/>
            <person name="Hansen M."/>
            <person name="Howarth C."/>
            <person name="Imamovic A."/>
            <person name="Larimer J."/>
            <person name="McCowan C."/>
            <person name="Murphy C."/>
            <person name="Pearson M."/>
            <person name="Priest M."/>
            <person name="Roberts A."/>
            <person name="Saif S."/>
            <person name="Shea T."/>
            <person name="Sykes S."/>
            <person name="Wortman J."/>
            <person name="Nusbaum C."/>
            <person name="Birren B."/>
        </authorList>
    </citation>
    <scope>NUCLEOTIDE SEQUENCE</scope>
    <source>
        <strain evidence="11">CBS 10117</strain>
    </source>
</reference>
<dbReference type="Pfam" id="PF02840">
    <property type="entry name" value="Prp18"/>
    <property type="match status" value="1"/>
</dbReference>
<dbReference type="Pfam" id="PF08799">
    <property type="entry name" value="PRP4"/>
    <property type="match status" value="1"/>
</dbReference>
<dbReference type="GO" id="GO:0046540">
    <property type="term" value="C:U4/U6 x U5 tri-snRNP complex"/>
    <property type="evidence" value="ECO:0007669"/>
    <property type="project" value="TreeGrafter"/>
</dbReference>
<feature type="region of interest" description="Disordered" evidence="8">
    <location>
        <begin position="196"/>
        <end position="232"/>
    </location>
</feature>
<evidence type="ECO:0000256" key="5">
    <source>
        <dbReference type="ARBA" id="ARBA00022728"/>
    </source>
</evidence>
<gene>
    <name evidence="10" type="ORF">I303_08187</name>
    <name evidence="11" type="ORF">I303_106556</name>
</gene>
<evidence type="ECO:0000256" key="2">
    <source>
        <dbReference type="ARBA" id="ARBA00008137"/>
    </source>
</evidence>
<dbReference type="GO" id="GO:0071021">
    <property type="term" value="C:U2-type post-spliceosomal complex"/>
    <property type="evidence" value="ECO:0007669"/>
    <property type="project" value="TreeGrafter"/>
</dbReference>
<dbReference type="STRING" id="1296121.A0A1A5ZUD3"/>
<name>A0A1A5ZUD3_9TREE</name>
<evidence type="ECO:0000259" key="9">
    <source>
        <dbReference type="SMART" id="SM00500"/>
    </source>
</evidence>
<feature type="compositionally biased region" description="Low complexity" evidence="8">
    <location>
        <begin position="203"/>
        <end position="214"/>
    </location>
</feature>
<evidence type="ECO:0000256" key="4">
    <source>
        <dbReference type="ARBA" id="ARBA00022664"/>
    </source>
</evidence>
<dbReference type="InterPro" id="IPR004098">
    <property type="entry name" value="Prp18"/>
</dbReference>
<evidence type="ECO:0000313" key="12">
    <source>
        <dbReference type="Proteomes" id="UP000078595"/>
    </source>
</evidence>
<sequence>MDGLLAEISAKRKALEVESGDGAGPANKYMRRADVERLKEEELKRKRQEERAKRDQERQEKMKKEADQARHASLKRLAGSSAPSSSRNTPEPSGSGSGTGEKEGFNISPEECIRRLRAKGQPIRLFGESDKERRLRLRALELIDGQAGGGHHGRNDFMKALEEMESSVDKKEIERKARELHKQSEEKSKSKLIQEIENEKDNSNNNNGTTANANSEKDDQFEPKDNGTKKRGQDLGILDLGLVKSDPNKLYPLIYYALKNVVKEWEEYMDLRPEEIRRSTQGRMAAATQVQSAQNLKPLFKSLRSRDLPPDVLRLLAELVHHMQSRSYLKANDAYLRLSIGNAAWPIGVTSVGIHERSAREKIGQDNIAHVLNDEVSRKYIQAVKRLLTFSQTIRPPADVSQLMG</sequence>
<organism evidence="10">
    <name type="scientific">Kwoniella dejecticola CBS 10117</name>
    <dbReference type="NCBI Taxonomy" id="1296121"/>
    <lineage>
        <taxon>Eukaryota</taxon>
        <taxon>Fungi</taxon>
        <taxon>Dikarya</taxon>
        <taxon>Basidiomycota</taxon>
        <taxon>Agaricomycotina</taxon>
        <taxon>Tremellomycetes</taxon>
        <taxon>Tremellales</taxon>
        <taxon>Cryptococcaceae</taxon>
        <taxon>Kwoniella</taxon>
    </lineage>
</organism>
<feature type="compositionally biased region" description="Basic and acidic residues" evidence="8">
    <location>
        <begin position="215"/>
        <end position="232"/>
    </location>
</feature>
<comment type="subcellular location">
    <subcellularLocation>
        <location evidence="1">Nucleus</location>
    </subcellularLocation>
</comment>
<dbReference type="InterPro" id="IPR014906">
    <property type="entry name" value="PRP4-like"/>
</dbReference>
<evidence type="ECO:0000256" key="8">
    <source>
        <dbReference type="SAM" id="MobiDB-lite"/>
    </source>
</evidence>
<evidence type="ECO:0000256" key="7">
    <source>
        <dbReference type="ARBA" id="ARBA00023242"/>
    </source>
</evidence>
<dbReference type="InterPro" id="IPR039979">
    <property type="entry name" value="PRPF18"/>
</dbReference>
<dbReference type="EMBL" id="CP144537">
    <property type="protein sequence ID" value="WWC63950.1"/>
    <property type="molecule type" value="Genomic_DNA"/>
</dbReference>
<dbReference type="SUPFAM" id="SSF47938">
    <property type="entry name" value="Functional domain of the splicing factor Prp18"/>
    <property type="match status" value="1"/>
</dbReference>
<reference evidence="10" key="1">
    <citation type="submission" date="2013-07" db="EMBL/GenBank/DDBJ databases">
        <title>The Genome Sequence of Cryptococcus dejecticola CBS10117.</title>
        <authorList>
            <consortium name="The Broad Institute Genome Sequencing Platform"/>
            <person name="Cuomo C."/>
            <person name="Litvintseva A."/>
            <person name="Chen Y."/>
            <person name="Heitman J."/>
            <person name="Sun S."/>
            <person name="Springer D."/>
            <person name="Dromer F."/>
            <person name="Young S.K."/>
            <person name="Zeng Q."/>
            <person name="Gargeya S."/>
            <person name="Fitzgerald M."/>
            <person name="Abouelleil A."/>
            <person name="Alvarado L."/>
            <person name="Berlin A.M."/>
            <person name="Chapman S.B."/>
            <person name="Dewar J."/>
            <person name="Goldberg J."/>
            <person name="Griggs A."/>
            <person name="Gujja S."/>
            <person name="Hansen M."/>
            <person name="Howarth C."/>
            <person name="Imamovic A."/>
            <person name="Larimer J."/>
            <person name="McCowan C."/>
            <person name="Murphy C."/>
            <person name="Pearson M."/>
            <person name="Priest M."/>
            <person name="Roberts A."/>
            <person name="Saif S."/>
            <person name="Shea T."/>
            <person name="Sykes S."/>
            <person name="Wortman J."/>
            <person name="Nusbaum C."/>
            <person name="Birren B."/>
        </authorList>
    </citation>
    <scope>NUCLEOTIDE SEQUENCE [LARGE SCALE GENOMIC DNA]</scope>
    <source>
        <strain evidence="10">CBS 10117</strain>
    </source>
</reference>
<evidence type="ECO:0000256" key="3">
    <source>
        <dbReference type="ARBA" id="ARBA00018242"/>
    </source>
</evidence>
<dbReference type="RefSeq" id="XP_018259259.1">
    <property type="nucleotide sequence ID" value="XM_018411447.1"/>
</dbReference>
<feature type="region of interest" description="Disordered" evidence="8">
    <location>
        <begin position="13"/>
        <end position="109"/>
    </location>
</feature>
<dbReference type="Gene3D" id="4.10.280.110">
    <property type="entry name" value="Pre-mRNA processing factor 4 domain"/>
    <property type="match status" value="1"/>
</dbReference>
<keyword evidence="7" id="KW-0539">Nucleus</keyword>
<evidence type="ECO:0000256" key="6">
    <source>
        <dbReference type="ARBA" id="ARBA00023187"/>
    </source>
</evidence>
<dbReference type="GeneID" id="28971886"/>
<keyword evidence="12" id="KW-1185">Reference proteome</keyword>
<reference evidence="11" key="3">
    <citation type="submission" date="2024-02" db="EMBL/GenBank/DDBJ databases">
        <title>Comparative genomics of Cryptococcus and Kwoniella reveals pathogenesis evolution and contrasting modes of karyotype evolution via chromosome fusion or intercentromeric recombination.</title>
        <authorList>
            <person name="Coelho M.A."/>
            <person name="David-Palma M."/>
            <person name="Shea T."/>
            <person name="Bowers K."/>
            <person name="McGinley-Smith S."/>
            <person name="Mohammad A.W."/>
            <person name="Gnirke A."/>
            <person name="Yurkov A.M."/>
            <person name="Nowrousian M."/>
            <person name="Sun S."/>
            <person name="Cuomo C.A."/>
            <person name="Heitman J."/>
        </authorList>
    </citation>
    <scope>NUCLEOTIDE SEQUENCE</scope>
    <source>
        <strain evidence="11">CBS 10117</strain>
    </source>
</reference>
<evidence type="ECO:0000313" key="10">
    <source>
        <dbReference type="EMBL" id="OBR81417.1"/>
    </source>
</evidence>
<dbReference type="OrthoDB" id="10261918at2759"/>
<comment type="similarity">
    <text evidence="2">Belongs to the PRP18 family.</text>
</comment>
<dbReference type="SUPFAM" id="SSF158230">
    <property type="entry name" value="PRP4-like"/>
    <property type="match status" value="1"/>
</dbReference>
<protein>
    <recommendedName>
        <fullName evidence="3">Pre-mRNA-splicing factor 18</fullName>
    </recommendedName>
</protein>
<dbReference type="Proteomes" id="UP000078595">
    <property type="component" value="Chromosome 8"/>
</dbReference>
<dbReference type="PANTHER" id="PTHR13007">
    <property type="entry name" value="PRE-MRNA SPLICING FACTOR-RELATED"/>
    <property type="match status" value="1"/>
</dbReference>
<dbReference type="VEuPathDB" id="FungiDB:I303_08187"/>
<dbReference type="InterPro" id="IPR036285">
    <property type="entry name" value="PRP4-like_sf"/>
</dbReference>
<dbReference type="KEGG" id="kdj:28971886"/>
<proteinExistence type="inferred from homology"/>
<dbReference type="GO" id="GO:0000350">
    <property type="term" value="P:generation of catalytic spliceosome for second transesterification step"/>
    <property type="evidence" value="ECO:0007669"/>
    <property type="project" value="TreeGrafter"/>
</dbReference>
<feature type="compositionally biased region" description="Basic and acidic residues" evidence="8">
    <location>
        <begin position="31"/>
        <end position="70"/>
    </location>
</feature>
<evidence type="ECO:0000256" key="1">
    <source>
        <dbReference type="ARBA" id="ARBA00004123"/>
    </source>
</evidence>
<feature type="domain" description="Pre-mRNA processing factor 4 (PRP4)-like" evidence="9">
    <location>
        <begin position="107"/>
        <end position="159"/>
    </location>
</feature>
<keyword evidence="5" id="KW-0747">Spliceosome</keyword>
<keyword evidence="4" id="KW-0507">mRNA processing</keyword>
<dbReference type="GO" id="GO:0005682">
    <property type="term" value="C:U5 snRNP"/>
    <property type="evidence" value="ECO:0007669"/>
    <property type="project" value="TreeGrafter"/>
</dbReference>